<dbReference type="HAMAP" id="MF_00528">
    <property type="entry name" value="Maf"/>
    <property type="match status" value="1"/>
</dbReference>
<evidence type="ECO:0000256" key="3">
    <source>
        <dbReference type="ARBA" id="ARBA00023080"/>
    </source>
</evidence>
<dbReference type="CDD" id="cd00555">
    <property type="entry name" value="Maf"/>
    <property type="match status" value="1"/>
</dbReference>
<evidence type="ECO:0000256" key="1">
    <source>
        <dbReference type="ARBA" id="ARBA00001968"/>
    </source>
</evidence>
<comment type="catalytic activity">
    <reaction evidence="4">
        <text>a ribonucleoside 5'-triphosphate + H2O = a ribonucleoside 5'-phosphate + diphosphate + H(+)</text>
        <dbReference type="Rhea" id="RHEA:23996"/>
        <dbReference type="ChEBI" id="CHEBI:15377"/>
        <dbReference type="ChEBI" id="CHEBI:15378"/>
        <dbReference type="ChEBI" id="CHEBI:33019"/>
        <dbReference type="ChEBI" id="CHEBI:58043"/>
        <dbReference type="ChEBI" id="CHEBI:61557"/>
        <dbReference type="EC" id="3.6.1.9"/>
    </reaction>
</comment>
<comment type="caution">
    <text evidence="4">Lacks conserved residue(s) required for the propagation of feature annotation.</text>
</comment>
<dbReference type="AlphaFoldDB" id="A0A7Z2NUH6"/>
<organism evidence="6 7">
    <name type="scientific">Sphingomonas changnyeongensis</name>
    <dbReference type="NCBI Taxonomy" id="2698679"/>
    <lineage>
        <taxon>Bacteria</taxon>
        <taxon>Pseudomonadati</taxon>
        <taxon>Pseudomonadota</taxon>
        <taxon>Alphaproteobacteria</taxon>
        <taxon>Sphingomonadales</taxon>
        <taxon>Sphingomonadaceae</taxon>
        <taxon>Sphingomonas</taxon>
    </lineage>
</organism>
<dbReference type="Gene3D" id="3.90.950.10">
    <property type="match status" value="1"/>
</dbReference>
<comment type="subcellular location">
    <subcellularLocation>
        <location evidence="4">Cytoplasm</location>
    </subcellularLocation>
</comment>
<comment type="function">
    <text evidence="4">Nucleoside triphosphate pyrophosphatase. May have a dual role in cell division arrest and in preventing the incorporation of modified nucleotides into cellular nucleic acids.</text>
</comment>
<keyword evidence="7" id="KW-1185">Reference proteome</keyword>
<comment type="cofactor">
    <cofactor evidence="1 4">
        <name>a divalent metal cation</name>
        <dbReference type="ChEBI" id="CHEBI:60240"/>
    </cofactor>
</comment>
<dbReference type="Pfam" id="PF02545">
    <property type="entry name" value="Maf"/>
    <property type="match status" value="1"/>
</dbReference>
<keyword evidence="4" id="KW-0963">Cytoplasm</keyword>
<dbReference type="EMBL" id="CP047895">
    <property type="protein sequence ID" value="QHL90048.1"/>
    <property type="molecule type" value="Genomic_DNA"/>
</dbReference>
<sequence>MLILASQSAARRAMLTAAGVAFAAESPGVDEDAAKQGLRAEGLDPRALADALAELKAMRLSLRHPGALVLGCDSVVALDDGTVLDKPADRAEAAAHLRAMSGRVHQLHSAAVICENGRPVWRVVDRAAMHVRKLSDAFIADYLDQDWEAVRWCVGVYRIEGPGAQLFTRIDGSHFTIMGLPLLPLLDYLRIRGLLTS</sequence>
<dbReference type="RefSeq" id="WP_160591853.1">
    <property type="nucleotide sequence ID" value="NZ_CP047895.1"/>
</dbReference>
<evidence type="ECO:0000313" key="6">
    <source>
        <dbReference type="EMBL" id="QHL90048.1"/>
    </source>
</evidence>
<dbReference type="GO" id="GO:0009117">
    <property type="term" value="P:nucleotide metabolic process"/>
    <property type="evidence" value="ECO:0007669"/>
    <property type="project" value="UniProtKB-KW"/>
</dbReference>
<dbReference type="GO" id="GO:0005737">
    <property type="term" value="C:cytoplasm"/>
    <property type="evidence" value="ECO:0007669"/>
    <property type="project" value="UniProtKB-SubCell"/>
</dbReference>
<keyword evidence="5" id="KW-0732">Signal</keyword>
<dbReference type="InterPro" id="IPR029001">
    <property type="entry name" value="ITPase-like_fam"/>
</dbReference>
<feature type="active site" description="Proton acceptor" evidence="4">
    <location>
        <position position="73"/>
    </location>
</feature>
<dbReference type="PANTHER" id="PTHR43213">
    <property type="entry name" value="BIFUNCTIONAL DTTP/UTP PYROPHOSPHATASE/METHYLTRANSFERASE PROTEIN-RELATED"/>
    <property type="match status" value="1"/>
</dbReference>
<feature type="signal peptide" evidence="5">
    <location>
        <begin position="1"/>
        <end position="23"/>
    </location>
</feature>
<comment type="similarity">
    <text evidence="4">Belongs to the Maf family.</text>
</comment>
<evidence type="ECO:0000256" key="5">
    <source>
        <dbReference type="SAM" id="SignalP"/>
    </source>
</evidence>
<evidence type="ECO:0000256" key="2">
    <source>
        <dbReference type="ARBA" id="ARBA00022801"/>
    </source>
</evidence>
<proteinExistence type="inferred from homology"/>
<protein>
    <recommendedName>
        <fullName evidence="4">Nucleoside triphosphate pyrophosphatase</fullName>
        <ecNumber evidence="4">3.6.1.9</ecNumber>
    </recommendedName>
    <alternativeName>
        <fullName evidence="4">Nucleotide pyrophosphatase</fullName>
        <shortName evidence="4">Nucleotide PPase</shortName>
    </alternativeName>
</protein>
<reference evidence="6 7" key="1">
    <citation type="submission" date="2020-01" db="EMBL/GenBank/DDBJ databases">
        <title>Sphingomonas sp. C33 whole genome sequece.</title>
        <authorList>
            <person name="Park C."/>
        </authorList>
    </citation>
    <scope>NUCLEOTIDE SEQUENCE [LARGE SCALE GENOMIC DNA]</scope>
    <source>
        <strain evidence="6 7">C33</strain>
    </source>
</reference>
<dbReference type="EC" id="3.6.1.9" evidence="4"/>
<dbReference type="PIRSF" id="PIRSF006305">
    <property type="entry name" value="Maf"/>
    <property type="match status" value="1"/>
</dbReference>
<dbReference type="SUPFAM" id="SSF52972">
    <property type="entry name" value="ITPase-like"/>
    <property type="match status" value="1"/>
</dbReference>
<evidence type="ECO:0000256" key="4">
    <source>
        <dbReference type="HAMAP-Rule" id="MF_00528"/>
    </source>
</evidence>
<dbReference type="InterPro" id="IPR003697">
    <property type="entry name" value="Maf-like"/>
</dbReference>
<name>A0A7Z2NUH6_9SPHN</name>
<gene>
    <name evidence="6" type="ORF">GVO57_03400</name>
</gene>
<dbReference type="KEGG" id="schy:GVO57_03400"/>
<evidence type="ECO:0000313" key="7">
    <source>
        <dbReference type="Proteomes" id="UP000464468"/>
    </source>
</evidence>
<dbReference type="PANTHER" id="PTHR43213:SF5">
    <property type="entry name" value="BIFUNCTIONAL DTTP_UTP PYROPHOSPHATASE_METHYLTRANSFERASE PROTEIN-RELATED"/>
    <property type="match status" value="1"/>
</dbReference>
<accession>A0A7Z2NUH6</accession>
<comment type="catalytic activity">
    <reaction evidence="4">
        <text>a 2'-deoxyribonucleoside 5'-triphosphate + H2O = a 2'-deoxyribonucleoside 5'-phosphate + diphosphate + H(+)</text>
        <dbReference type="Rhea" id="RHEA:44644"/>
        <dbReference type="ChEBI" id="CHEBI:15377"/>
        <dbReference type="ChEBI" id="CHEBI:15378"/>
        <dbReference type="ChEBI" id="CHEBI:33019"/>
        <dbReference type="ChEBI" id="CHEBI:61560"/>
        <dbReference type="ChEBI" id="CHEBI:65317"/>
        <dbReference type="EC" id="3.6.1.9"/>
    </reaction>
</comment>
<keyword evidence="2 4" id="KW-0378">Hydrolase</keyword>
<feature type="chain" id="PRO_5031492713" description="Nucleoside triphosphate pyrophosphatase" evidence="5">
    <location>
        <begin position="24"/>
        <end position="197"/>
    </location>
</feature>
<dbReference type="GO" id="GO:0047429">
    <property type="term" value="F:nucleoside triphosphate diphosphatase activity"/>
    <property type="evidence" value="ECO:0007669"/>
    <property type="project" value="UniProtKB-EC"/>
</dbReference>
<dbReference type="Proteomes" id="UP000464468">
    <property type="component" value="Chromosome"/>
</dbReference>
<keyword evidence="3 4" id="KW-0546">Nucleotide metabolism</keyword>